<name>A0ABW2YD95_9GAMM</name>
<organism evidence="1 2">
    <name type="scientific">Lysobacter brunescens</name>
    <dbReference type="NCBI Taxonomy" id="262323"/>
    <lineage>
        <taxon>Bacteria</taxon>
        <taxon>Pseudomonadati</taxon>
        <taxon>Pseudomonadota</taxon>
        <taxon>Gammaproteobacteria</taxon>
        <taxon>Lysobacterales</taxon>
        <taxon>Lysobacteraceae</taxon>
        <taxon>Lysobacter</taxon>
    </lineage>
</organism>
<dbReference type="EMBL" id="JBHTIF010000001">
    <property type="protein sequence ID" value="MFD0725616.1"/>
    <property type="molecule type" value="Genomic_DNA"/>
</dbReference>
<evidence type="ECO:0000313" key="2">
    <source>
        <dbReference type="Proteomes" id="UP001597110"/>
    </source>
</evidence>
<keyword evidence="2" id="KW-1185">Reference proteome</keyword>
<dbReference type="RefSeq" id="WP_386823206.1">
    <property type="nucleotide sequence ID" value="NZ_JBHTIF010000001.1"/>
</dbReference>
<accession>A0ABW2YD95</accession>
<gene>
    <name evidence="1" type="ORF">ACFQ0E_08390</name>
</gene>
<proteinExistence type="predicted"/>
<sequence length="557" mass="60311">MPGDIFLNRNRFTEIIFRYPCPQRVLIVADGGLGFNPADDFGLTEFISVIQASGHTISTAHRTGDPFATIPGNFNFNTAATAVTTANYDQIWMFGISGTPLLAAEQTRIEAFMQAGGGVFATGDHSSLGFGMGAHIPRVRRMRNWSTIPMTSPQRLDTVIDPGTNNIKEFQDQADAIAQRIYPVFFSNGGPDSSPSTWAVHPVLRHASGAVDFLPDHPHESECLAPTPGPGNFSAFEEWPAPIGGGSRIAPVVAAVSMSAGRFVTDSLKPPVYPRSFGAISAYDGDPAQVGRIVCDATWHHFVNINLNGTGAGNDPLTGLPRQGLKPGGVPTPEYLKIQAYYRNTVRWLAPRNRRYCWPFLIAAIARFDMEALELQLPHPHPCPWDPLIKIGRTMQDVIDGQFGAGTVTSVVDDILATLGEGSGLAALLDSRSLSQRKEGVLNLLPVADMRRAVFASLVNLLADKLPRNERELEAIMKDHDRIALDLIGESLQAAEAAIAVELERALREAGSDVSLLGKRPVVQSVTANRKRLAAQAIKPGRIPVRKAKAAKKKTPR</sequence>
<evidence type="ECO:0000313" key="1">
    <source>
        <dbReference type="EMBL" id="MFD0725616.1"/>
    </source>
</evidence>
<protein>
    <submittedName>
        <fullName evidence="1">Uncharacterized protein</fullName>
    </submittedName>
</protein>
<dbReference type="Proteomes" id="UP001597110">
    <property type="component" value="Unassembled WGS sequence"/>
</dbReference>
<reference evidence="2" key="1">
    <citation type="journal article" date="2019" name="Int. J. Syst. Evol. Microbiol.">
        <title>The Global Catalogue of Microorganisms (GCM) 10K type strain sequencing project: providing services to taxonomists for standard genome sequencing and annotation.</title>
        <authorList>
            <consortium name="The Broad Institute Genomics Platform"/>
            <consortium name="The Broad Institute Genome Sequencing Center for Infectious Disease"/>
            <person name="Wu L."/>
            <person name="Ma J."/>
        </authorList>
    </citation>
    <scope>NUCLEOTIDE SEQUENCE [LARGE SCALE GENOMIC DNA]</scope>
    <source>
        <strain evidence="2">CCUG 55585</strain>
    </source>
</reference>
<comment type="caution">
    <text evidence="1">The sequence shown here is derived from an EMBL/GenBank/DDBJ whole genome shotgun (WGS) entry which is preliminary data.</text>
</comment>